<evidence type="ECO:0000256" key="7">
    <source>
        <dbReference type="SAM" id="MobiDB-lite"/>
    </source>
</evidence>
<reference evidence="9" key="2">
    <citation type="submission" date="2025-08" db="UniProtKB">
        <authorList>
            <consortium name="Ensembl"/>
        </authorList>
    </citation>
    <scope>IDENTIFICATION</scope>
</reference>
<dbReference type="CTD" id="148022"/>
<dbReference type="GO" id="GO:0006954">
    <property type="term" value="P:inflammatory response"/>
    <property type="evidence" value="ECO:0007669"/>
    <property type="project" value="UniProtKB-KW"/>
</dbReference>
<evidence type="ECO:0000256" key="1">
    <source>
        <dbReference type="ARBA" id="ARBA00004496"/>
    </source>
</evidence>
<dbReference type="GeneID" id="103395975"/>
<evidence type="ECO:0000256" key="5">
    <source>
        <dbReference type="ARBA" id="ARBA00022859"/>
    </source>
</evidence>
<dbReference type="InterPro" id="IPR000157">
    <property type="entry name" value="TIR_dom"/>
</dbReference>
<dbReference type="FunCoup" id="A0A3P8W9K8">
    <property type="interactions" value="963"/>
</dbReference>
<dbReference type="InterPro" id="IPR040886">
    <property type="entry name" value="TRIF_N"/>
</dbReference>
<evidence type="ECO:0000256" key="2">
    <source>
        <dbReference type="ARBA" id="ARBA00022490"/>
    </source>
</evidence>
<reference evidence="9" key="3">
    <citation type="submission" date="2025-09" db="UniProtKB">
        <authorList>
            <consortium name="Ensembl"/>
        </authorList>
    </citation>
    <scope>IDENTIFICATION</scope>
</reference>
<evidence type="ECO:0000313" key="9">
    <source>
        <dbReference type="Ensembl" id="ENSCSEP00000023319.1"/>
    </source>
</evidence>
<dbReference type="RefSeq" id="XP_008332072.1">
    <property type="nucleotide sequence ID" value="XM_008333850.3"/>
</dbReference>
<dbReference type="STRING" id="244447.ENSCSEP00000023319"/>
<dbReference type="Gene3D" id="3.40.50.10140">
    <property type="entry name" value="Toll/interleukin-1 receptor homology (TIR) domain"/>
    <property type="match status" value="1"/>
</dbReference>
<comment type="subcellular location">
    <subcellularLocation>
        <location evidence="1">Cytoplasm</location>
    </subcellularLocation>
</comment>
<keyword evidence="6" id="KW-0395">Inflammatory response</keyword>
<name>A0A3P8W9K8_CYNSE</name>
<sequence length="587" mass="66539">MELQVKPNLGASGQENQGTGLRDIFDILVKEPPERLLSLMVHLGDSPEENIIHVLCLTILHRDERALNKLQSLKDSCLVKHLAKSLKMSEGNKEEFGVRCGAFQELTGDSLAVLARIFKVLSEQRLCDPLRRNLAYQRALSMDSQTTSHCENLQYHLLREEAKGVCGPMLEERISSQQDHKSDSCHDPHQRTDEVQTNLRIAEQSEKDFNHASPLQAPPSMPSYPTHLEISIPSTIPYQEDETSPETQDKAEQNSSVFLTTSSQLLDGSQVDSAEPKRDSKMAAAYRKLDNHMVQPETTKPSSAPKDVPSTPTNTFSTEVPDGDRMLESNDAEDEEEETFYAFVILHAQEDVDVAESMKIKMEMVTGLEGATFSEDFAIPGRRTLQCVEDAISNSAFTFLLLTRNYNTRLLDMKTDTAIMHSINNKYKHNTVIPLLPLENSMPETSLPMVLNALVYLKENRNFEHKVKKVLTPANFRKQLRIWREEQRVKREKKRQDELRRSNQCQRQFLKEHRMVKSLIRDNINLAMAQKCILNPSVPAGQGSSDGQAIWQQPNIHIENAQYIMIGNDSQMTVEHSGGSEREDSVF</sequence>
<feature type="region of interest" description="Disordered" evidence="7">
    <location>
        <begin position="260"/>
        <end position="326"/>
    </location>
</feature>
<feature type="compositionally biased region" description="Basic and acidic residues" evidence="7">
    <location>
        <begin position="274"/>
        <end position="291"/>
    </location>
</feature>
<dbReference type="AlphaFoldDB" id="A0A3P8W9K8"/>
<accession>A0A3P8W9K8</accession>
<reference evidence="9 10" key="1">
    <citation type="journal article" date="2014" name="Nat. Genet.">
        <title>Whole-genome sequence of a flatfish provides insights into ZW sex chromosome evolution and adaptation to a benthic lifestyle.</title>
        <authorList>
            <person name="Chen S."/>
            <person name="Zhang G."/>
            <person name="Shao C."/>
            <person name="Huang Q."/>
            <person name="Liu G."/>
            <person name="Zhang P."/>
            <person name="Song W."/>
            <person name="An N."/>
            <person name="Chalopin D."/>
            <person name="Volff J.N."/>
            <person name="Hong Y."/>
            <person name="Li Q."/>
            <person name="Sha Z."/>
            <person name="Zhou H."/>
            <person name="Xie M."/>
            <person name="Yu Q."/>
            <person name="Liu Y."/>
            <person name="Xiang H."/>
            <person name="Wang N."/>
            <person name="Wu K."/>
            <person name="Yang C."/>
            <person name="Zhou Q."/>
            <person name="Liao X."/>
            <person name="Yang L."/>
            <person name="Hu Q."/>
            <person name="Zhang J."/>
            <person name="Meng L."/>
            <person name="Jin L."/>
            <person name="Tian Y."/>
            <person name="Lian J."/>
            <person name="Yang J."/>
            <person name="Miao G."/>
            <person name="Liu S."/>
            <person name="Liang Z."/>
            <person name="Yan F."/>
            <person name="Li Y."/>
            <person name="Sun B."/>
            <person name="Zhang H."/>
            <person name="Zhang J."/>
            <person name="Zhu Y."/>
            <person name="Du M."/>
            <person name="Zhao Y."/>
            <person name="Schartl M."/>
            <person name="Tang Q."/>
            <person name="Wang J."/>
        </authorList>
    </citation>
    <scope>NUCLEOTIDE SEQUENCE</scope>
</reference>
<feature type="region of interest" description="Disordered" evidence="7">
    <location>
        <begin position="174"/>
        <end position="193"/>
    </location>
</feature>
<protein>
    <submittedName>
        <fullName evidence="9">TIR domain containing adaptor molecule 1</fullName>
    </submittedName>
</protein>
<keyword evidence="10" id="KW-1185">Reference proteome</keyword>
<keyword evidence="2" id="KW-0963">Cytoplasm</keyword>
<dbReference type="Gene3D" id="1.25.40.780">
    <property type="match status" value="1"/>
</dbReference>
<dbReference type="InterPro" id="IPR035897">
    <property type="entry name" value="Toll_tir_struct_dom_sf"/>
</dbReference>
<dbReference type="OrthoDB" id="62956at2759"/>
<dbReference type="GO" id="GO:0005768">
    <property type="term" value="C:endosome"/>
    <property type="evidence" value="ECO:0007669"/>
    <property type="project" value="TreeGrafter"/>
</dbReference>
<dbReference type="Proteomes" id="UP000265120">
    <property type="component" value="Chromosome 20"/>
</dbReference>
<keyword evidence="4" id="KW-0399">Innate immunity</keyword>
<dbReference type="OMA" id="TRHGWQD"/>
<evidence type="ECO:0000256" key="3">
    <source>
        <dbReference type="ARBA" id="ARBA00022553"/>
    </source>
</evidence>
<organism evidence="9 10">
    <name type="scientific">Cynoglossus semilaevis</name>
    <name type="common">Tongue sole</name>
    <dbReference type="NCBI Taxonomy" id="244447"/>
    <lineage>
        <taxon>Eukaryota</taxon>
        <taxon>Metazoa</taxon>
        <taxon>Chordata</taxon>
        <taxon>Craniata</taxon>
        <taxon>Vertebrata</taxon>
        <taxon>Euteleostomi</taxon>
        <taxon>Actinopterygii</taxon>
        <taxon>Neopterygii</taxon>
        <taxon>Teleostei</taxon>
        <taxon>Neoteleostei</taxon>
        <taxon>Acanthomorphata</taxon>
        <taxon>Carangaria</taxon>
        <taxon>Pleuronectiformes</taxon>
        <taxon>Pleuronectoidei</taxon>
        <taxon>Cynoglossidae</taxon>
        <taxon>Cynoglossinae</taxon>
        <taxon>Cynoglossus</taxon>
    </lineage>
</organism>
<dbReference type="PANTHER" id="PTHR47230:SF1">
    <property type="entry name" value="TIR DOMAIN-CONTAINING ADAPTER MOLECULE 1"/>
    <property type="match status" value="1"/>
</dbReference>
<dbReference type="PROSITE" id="PS50104">
    <property type="entry name" value="TIR"/>
    <property type="match status" value="1"/>
</dbReference>
<proteinExistence type="predicted"/>
<dbReference type="GO" id="GO:0043123">
    <property type="term" value="P:positive regulation of canonical NF-kappaB signal transduction"/>
    <property type="evidence" value="ECO:0007669"/>
    <property type="project" value="TreeGrafter"/>
</dbReference>
<feature type="compositionally biased region" description="Polar residues" evidence="7">
    <location>
        <begin position="260"/>
        <end position="272"/>
    </location>
</feature>
<dbReference type="Ensembl" id="ENSCSET00000023626.1">
    <property type="protein sequence ID" value="ENSCSEP00000023319.1"/>
    <property type="gene ID" value="ENSCSEG00000014878.1"/>
</dbReference>
<dbReference type="GeneTree" id="ENSGT00940000163706"/>
<evidence type="ECO:0000313" key="10">
    <source>
        <dbReference type="Proteomes" id="UP000265120"/>
    </source>
</evidence>
<dbReference type="PANTHER" id="PTHR47230">
    <property type="entry name" value="TIR DOMAIN-CONTAINING ADAPTER MOLECULE 1"/>
    <property type="match status" value="1"/>
</dbReference>
<feature type="domain" description="TIR" evidence="8">
    <location>
        <begin position="339"/>
        <end position="490"/>
    </location>
</feature>
<dbReference type="GO" id="GO:0045087">
    <property type="term" value="P:innate immune response"/>
    <property type="evidence" value="ECO:0007669"/>
    <property type="project" value="UniProtKB-KW"/>
</dbReference>
<dbReference type="InterPro" id="IPR046946">
    <property type="entry name" value="TCAM1/2"/>
</dbReference>
<evidence type="ECO:0000259" key="8">
    <source>
        <dbReference type="PROSITE" id="PS50104"/>
    </source>
</evidence>
<keyword evidence="3" id="KW-0597">Phosphoprotein</keyword>
<keyword evidence="5" id="KW-0391">Immunity</keyword>
<evidence type="ECO:0000256" key="4">
    <source>
        <dbReference type="ARBA" id="ARBA00022588"/>
    </source>
</evidence>
<dbReference type="KEGG" id="csem:103395975"/>
<dbReference type="RefSeq" id="XP_016897673.1">
    <property type="nucleotide sequence ID" value="XM_017042184.2"/>
</dbReference>
<dbReference type="InParanoid" id="A0A3P8W9K8"/>
<evidence type="ECO:0000256" key="6">
    <source>
        <dbReference type="ARBA" id="ARBA00023198"/>
    </source>
</evidence>
<dbReference type="GO" id="GO:0035591">
    <property type="term" value="F:signaling adaptor activity"/>
    <property type="evidence" value="ECO:0007669"/>
    <property type="project" value="TreeGrafter"/>
</dbReference>
<dbReference type="GO" id="GO:0035666">
    <property type="term" value="P:TRIF-dependent toll-like receptor signaling pathway"/>
    <property type="evidence" value="ECO:0007669"/>
    <property type="project" value="InterPro"/>
</dbReference>
<dbReference type="Pfam" id="PF17798">
    <property type="entry name" value="TRIF-NTD"/>
    <property type="match status" value="1"/>
</dbReference>
<dbReference type="GO" id="GO:0032481">
    <property type="term" value="P:positive regulation of type I interferon production"/>
    <property type="evidence" value="ECO:0007669"/>
    <property type="project" value="TreeGrafter"/>
</dbReference>